<accession>A0ACC1A9W2</accession>
<proteinExistence type="predicted"/>
<keyword evidence="2" id="KW-1185">Reference proteome</keyword>
<sequence>MRPIRLPEPPTVPPAVCRRSFLAGLTQSSDGPLSSETAFLVRRIRPLGWFARSAYLISTFYTSELNLLTYYFLHGSSLSIDEAREVRVTRPRGGINELLHWLPVSLHKKLDYVMRQICGYSRLLLTSRREKLVPLPLENGSASLSSVLEANVKQIVTMARDTYEKYALF</sequence>
<evidence type="ECO:0000313" key="1">
    <source>
        <dbReference type="EMBL" id="KAJ0084304.1"/>
    </source>
</evidence>
<name>A0ACC1A9W2_9ROSI</name>
<evidence type="ECO:0000313" key="2">
    <source>
        <dbReference type="Proteomes" id="UP001164250"/>
    </source>
</evidence>
<dbReference type="EMBL" id="CM047907">
    <property type="protein sequence ID" value="KAJ0084304.1"/>
    <property type="molecule type" value="Genomic_DNA"/>
</dbReference>
<gene>
    <name evidence="1" type="ORF">Patl1_30370</name>
</gene>
<comment type="caution">
    <text evidence="1">The sequence shown here is derived from an EMBL/GenBank/DDBJ whole genome shotgun (WGS) entry which is preliminary data.</text>
</comment>
<reference evidence="2" key="1">
    <citation type="journal article" date="2023" name="G3 (Bethesda)">
        <title>Genome assembly and association tests identify interacting loci associated with vigor, precocity, and sex in interspecific pistachio rootstocks.</title>
        <authorList>
            <person name="Palmer W."/>
            <person name="Jacygrad E."/>
            <person name="Sagayaradj S."/>
            <person name="Cavanaugh K."/>
            <person name="Han R."/>
            <person name="Bertier L."/>
            <person name="Beede B."/>
            <person name="Kafkas S."/>
            <person name="Golino D."/>
            <person name="Preece J."/>
            <person name="Michelmore R."/>
        </authorList>
    </citation>
    <scope>NUCLEOTIDE SEQUENCE [LARGE SCALE GENOMIC DNA]</scope>
</reference>
<protein>
    <submittedName>
        <fullName evidence="1">Uncharacterized protein</fullName>
    </submittedName>
</protein>
<organism evidence="1 2">
    <name type="scientific">Pistacia atlantica</name>
    <dbReference type="NCBI Taxonomy" id="434234"/>
    <lineage>
        <taxon>Eukaryota</taxon>
        <taxon>Viridiplantae</taxon>
        <taxon>Streptophyta</taxon>
        <taxon>Embryophyta</taxon>
        <taxon>Tracheophyta</taxon>
        <taxon>Spermatophyta</taxon>
        <taxon>Magnoliopsida</taxon>
        <taxon>eudicotyledons</taxon>
        <taxon>Gunneridae</taxon>
        <taxon>Pentapetalae</taxon>
        <taxon>rosids</taxon>
        <taxon>malvids</taxon>
        <taxon>Sapindales</taxon>
        <taxon>Anacardiaceae</taxon>
        <taxon>Pistacia</taxon>
    </lineage>
</organism>
<dbReference type="Proteomes" id="UP001164250">
    <property type="component" value="Chromosome 11"/>
</dbReference>